<comment type="caution">
    <text evidence="3">The sequence shown here is derived from an EMBL/GenBank/DDBJ whole genome shotgun (WGS) entry which is preliminary data.</text>
</comment>
<feature type="transmembrane region" description="Helical" evidence="2">
    <location>
        <begin position="147"/>
        <end position="169"/>
    </location>
</feature>
<dbReference type="AlphaFoldDB" id="A0A9W7CGX7"/>
<protein>
    <submittedName>
        <fullName evidence="3">Uncharacterized protein</fullName>
    </submittedName>
</protein>
<dbReference type="Proteomes" id="UP001165082">
    <property type="component" value="Unassembled WGS sequence"/>
</dbReference>
<organism evidence="3 4">
    <name type="scientific">Triparma retinervis</name>
    <dbReference type="NCBI Taxonomy" id="2557542"/>
    <lineage>
        <taxon>Eukaryota</taxon>
        <taxon>Sar</taxon>
        <taxon>Stramenopiles</taxon>
        <taxon>Ochrophyta</taxon>
        <taxon>Bolidophyceae</taxon>
        <taxon>Parmales</taxon>
        <taxon>Triparmaceae</taxon>
        <taxon>Triparma</taxon>
    </lineage>
</organism>
<reference evidence="3" key="1">
    <citation type="submission" date="2022-07" db="EMBL/GenBank/DDBJ databases">
        <title>Genome analysis of Parmales, a sister group of diatoms, reveals the evolutionary specialization of diatoms from phago-mixotrophs to photoautotrophs.</title>
        <authorList>
            <person name="Ban H."/>
            <person name="Sato S."/>
            <person name="Yoshikawa S."/>
            <person name="Kazumasa Y."/>
            <person name="Nakamura Y."/>
            <person name="Ichinomiya M."/>
            <person name="Saitoh K."/>
            <person name="Sato N."/>
            <person name="Blanc-Mathieu R."/>
            <person name="Endo H."/>
            <person name="Kuwata A."/>
            <person name="Ogata H."/>
        </authorList>
    </citation>
    <scope>NUCLEOTIDE SEQUENCE</scope>
</reference>
<sequence>MKCSMGTPCDVEEYTFWNWQKDMLHEVEAGVRREGLWFLQDEESIDMWNNGLGCGHDDLLVFDKTGRVSDYFPSENSYGKLEKDGVAEEKNITFVEQDLLTEEGYANVKNAVVRAGGRNDKWCKIPPSGDTHGQSPSDMDDTEAKEGLLFVAFIVFVFGVAIAIGRHFVHKEDKGNGRWTKLRDVEDGEEDFELGKLRVRQHESTDPREEEEEEGGEEDVFDEW</sequence>
<feature type="compositionally biased region" description="Acidic residues" evidence="1">
    <location>
        <begin position="208"/>
        <end position="224"/>
    </location>
</feature>
<dbReference type="EMBL" id="BRXZ01000122">
    <property type="protein sequence ID" value="GMI05608.1"/>
    <property type="molecule type" value="Genomic_DNA"/>
</dbReference>
<keyword evidence="2" id="KW-0472">Membrane</keyword>
<feature type="compositionally biased region" description="Basic and acidic residues" evidence="1">
    <location>
        <begin position="196"/>
        <end position="207"/>
    </location>
</feature>
<evidence type="ECO:0000313" key="4">
    <source>
        <dbReference type="Proteomes" id="UP001165082"/>
    </source>
</evidence>
<feature type="region of interest" description="Disordered" evidence="1">
    <location>
        <begin position="196"/>
        <end position="224"/>
    </location>
</feature>
<accession>A0A9W7CGX7</accession>
<evidence type="ECO:0000256" key="2">
    <source>
        <dbReference type="SAM" id="Phobius"/>
    </source>
</evidence>
<evidence type="ECO:0000313" key="3">
    <source>
        <dbReference type="EMBL" id="GMI05608.1"/>
    </source>
</evidence>
<gene>
    <name evidence="3" type="ORF">TrRE_jg7039</name>
</gene>
<proteinExistence type="predicted"/>
<keyword evidence="2" id="KW-1133">Transmembrane helix</keyword>
<dbReference type="OrthoDB" id="10324338at2759"/>
<keyword evidence="4" id="KW-1185">Reference proteome</keyword>
<name>A0A9W7CGX7_9STRA</name>
<keyword evidence="2" id="KW-0812">Transmembrane</keyword>
<evidence type="ECO:0000256" key="1">
    <source>
        <dbReference type="SAM" id="MobiDB-lite"/>
    </source>
</evidence>